<evidence type="ECO:0000256" key="3">
    <source>
        <dbReference type="ARBA" id="ARBA00023015"/>
    </source>
</evidence>
<dbReference type="PROSITE" id="PS50045">
    <property type="entry name" value="SIGMA54_INTERACT_4"/>
    <property type="match status" value="1"/>
</dbReference>
<dbReference type="CDD" id="cd00009">
    <property type="entry name" value="AAA"/>
    <property type="match status" value="1"/>
</dbReference>
<comment type="caution">
    <text evidence="7">The sequence shown here is derived from an EMBL/GenBank/DDBJ whole genome shotgun (WGS) entry which is preliminary data.</text>
</comment>
<dbReference type="InterPro" id="IPR036388">
    <property type="entry name" value="WH-like_DNA-bd_sf"/>
</dbReference>
<dbReference type="InterPro" id="IPR000014">
    <property type="entry name" value="PAS"/>
</dbReference>
<accession>A0ABT2UX00</accession>
<dbReference type="PANTHER" id="PTHR32071">
    <property type="entry name" value="TRANSCRIPTIONAL REGULATORY PROTEIN"/>
    <property type="match status" value="1"/>
</dbReference>
<keyword evidence="5" id="KW-0804">Transcription</keyword>
<evidence type="ECO:0000256" key="5">
    <source>
        <dbReference type="ARBA" id="ARBA00023163"/>
    </source>
</evidence>
<dbReference type="InterPro" id="IPR058031">
    <property type="entry name" value="AAA_lid_NorR"/>
</dbReference>
<dbReference type="SUPFAM" id="SSF55785">
    <property type="entry name" value="PYP-like sensor domain (PAS domain)"/>
    <property type="match status" value="1"/>
</dbReference>
<dbReference type="InterPro" id="IPR025944">
    <property type="entry name" value="Sigma_54_int_dom_CS"/>
</dbReference>
<keyword evidence="1" id="KW-0547">Nucleotide-binding</keyword>
<dbReference type="InterPro" id="IPR002078">
    <property type="entry name" value="Sigma_54_int"/>
</dbReference>
<dbReference type="PROSITE" id="PS00675">
    <property type="entry name" value="SIGMA54_INTERACT_1"/>
    <property type="match status" value="1"/>
</dbReference>
<keyword evidence="2" id="KW-0067">ATP-binding</keyword>
<evidence type="ECO:0000256" key="2">
    <source>
        <dbReference type="ARBA" id="ARBA00022840"/>
    </source>
</evidence>
<evidence type="ECO:0000256" key="1">
    <source>
        <dbReference type="ARBA" id="ARBA00022741"/>
    </source>
</evidence>
<dbReference type="PANTHER" id="PTHR32071:SF57">
    <property type="entry name" value="C4-DICARBOXYLATE TRANSPORT TRANSCRIPTIONAL REGULATORY PROTEIN DCTD"/>
    <property type="match status" value="1"/>
</dbReference>
<dbReference type="Pfam" id="PF00158">
    <property type="entry name" value="Sigma54_activat"/>
    <property type="match status" value="1"/>
</dbReference>
<dbReference type="Pfam" id="PF25601">
    <property type="entry name" value="AAA_lid_14"/>
    <property type="match status" value="1"/>
</dbReference>
<dbReference type="SMART" id="SM00382">
    <property type="entry name" value="AAA"/>
    <property type="match status" value="1"/>
</dbReference>
<proteinExistence type="predicted"/>
<name>A0ABT2UX00_9FIRM</name>
<dbReference type="InterPro" id="IPR027417">
    <property type="entry name" value="P-loop_NTPase"/>
</dbReference>
<dbReference type="Gene3D" id="1.10.8.60">
    <property type="match status" value="1"/>
</dbReference>
<dbReference type="Gene3D" id="3.30.450.20">
    <property type="entry name" value="PAS domain"/>
    <property type="match status" value="1"/>
</dbReference>
<keyword evidence="8" id="KW-1185">Reference proteome</keyword>
<dbReference type="InterPro" id="IPR025662">
    <property type="entry name" value="Sigma_54_int_dom_ATP-bd_1"/>
</dbReference>
<dbReference type="PROSITE" id="PS00688">
    <property type="entry name" value="SIGMA54_INTERACT_3"/>
    <property type="match status" value="1"/>
</dbReference>
<organism evidence="7 8">
    <name type="scientific">Alitiscatomonas aceti</name>
    <dbReference type="NCBI Taxonomy" id="2981724"/>
    <lineage>
        <taxon>Bacteria</taxon>
        <taxon>Bacillati</taxon>
        <taxon>Bacillota</taxon>
        <taxon>Clostridia</taxon>
        <taxon>Lachnospirales</taxon>
        <taxon>Lachnospiraceae</taxon>
        <taxon>Alitiscatomonas</taxon>
    </lineage>
</organism>
<dbReference type="InterPro" id="IPR025943">
    <property type="entry name" value="Sigma_54_int_dom_ATP-bd_2"/>
</dbReference>
<dbReference type="SMART" id="SM00091">
    <property type="entry name" value="PAS"/>
    <property type="match status" value="1"/>
</dbReference>
<sequence length="669" mass="75434">MTRKKVIIACTRRRVSETIRIQLTELIGEYADVSLLVVSENSISGINCDLVVAISDEVAKWIAPFLMEGTEIIVLNLTIPRDTYDRLMGTEGESRAIVVNHTREFAMETVALLYALDVKNIELIPYYPGCAEDYSDITLAITPNELAIVPPYIKRIIDIGERRPDPLTLIEIFSRLDCLQSETIERIFAYGKNVISVNRGIAELTRNGHGSGLNLRQFLEGIPEAAFFLDEKKEIVLLNSMAQEFSGRSYTYTLQRNIYNLIPELEMVSRTKQDIEDVLLLRGGKKYLVTWRYFSKGALESSLLTIKNFERIRVLYAKYGGEKSGRSELKYSFSDIIGSSRAMEALKNKAARFANTDFPVLIQGESGTGKELLAQAVHQASQRKNGPFIAFNCAALADSLLESELFGYQEGAFTGASKKGRAGIFEMASGGTLFMDEIGDISLNLQAKILRVLQEQEVVRVGGSQVIPIDVRIISATNCNLQKLVEEKKFRLDLYYRLNTLILQTVPLRERPGDISDMLLHFFKKNRIKKNIHQDAIRFMEQYDWPGNVRELQNVVSYLSILEGENIHASDFPEYMMRNGKKSGDDPVAGVETETVILECLDWYRKEGKKIGRKGLAEKIKEYGVFLTEAELRQCLEQMKSAGLVEIYKGRGGTQISEGGREKLGRKKI</sequence>
<dbReference type="SUPFAM" id="SSF52540">
    <property type="entry name" value="P-loop containing nucleoside triphosphate hydrolases"/>
    <property type="match status" value="1"/>
</dbReference>
<dbReference type="Proteomes" id="UP001652395">
    <property type="component" value="Unassembled WGS sequence"/>
</dbReference>
<gene>
    <name evidence="7" type="ORF">OCV69_04405</name>
</gene>
<dbReference type="Gene3D" id="1.10.10.10">
    <property type="entry name" value="Winged helix-like DNA-binding domain superfamily/Winged helix DNA-binding domain"/>
    <property type="match status" value="1"/>
</dbReference>
<evidence type="ECO:0000313" key="7">
    <source>
        <dbReference type="EMBL" id="MCU6799183.1"/>
    </source>
</evidence>
<keyword evidence="3" id="KW-0805">Transcription regulation</keyword>
<keyword evidence="4" id="KW-0238">DNA-binding</keyword>
<dbReference type="InterPro" id="IPR013767">
    <property type="entry name" value="PAS_fold"/>
</dbReference>
<dbReference type="Gene3D" id="3.40.50.300">
    <property type="entry name" value="P-loop containing nucleotide triphosphate hydrolases"/>
    <property type="match status" value="1"/>
</dbReference>
<dbReference type="InterPro" id="IPR035965">
    <property type="entry name" value="PAS-like_dom_sf"/>
</dbReference>
<protein>
    <submittedName>
        <fullName evidence="7">Sigma 54-interacting transcriptional regulator</fullName>
    </submittedName>
</protein>
<dbReference type="EMBL" id="JAOQJF010000006">
    <property type="protein sequence ID" value="MCU6799183.1"/>
    <property type="molecule type" value="Genomic_DNA"/>
</dbReference>
<reference evidence="7 8" key="1">
    <citation type="journal article" date="2021" name="ISME Commun">
        <title>Automated analysis of genomic sequences facilitates high-throughput and comprehensive description of bacteria.</title>
        <authorList>
            <person name="Hitch T.C.A."/>
        </authorList>
    </citation>
    <scope>NUCLEOTIDE SEQUENCE [LARGE SCALE GENOMIC DNA]</scope>
    <source>
        <strain evidence="8">f_CCE</strain>
    </source>
</reference>
<dbReference type="Pfam" id="PF00989">
    <property type="entry name" value="PAS"/>
    <property type="match status" value="1"/>
</dbReference>
<feature type="domain" description="Sigma-54 factor interaction" evidence="6">
    <location>
        <begin position="336"/>
        <end position="561"/>
    </location>
</feature>
<dbReference type="InterPro" id="IPR003593">
    <property type="entry name" value="AAA+_ATPase"/>
</dbReference>
<evidence type="ECO:0000256" key="4">
    <source>
        <dbReference type="ARBA" id="ARBA00023125"/>
    </source>
</evidence>
<dbReference type="RefSeq" id="WP_158357958.1">
    <property type="nucleotide sequence ID" value="NZ_JAOQJF010000006.1"/>
</dbReference>
<evidence type="ECO:0000313" key="8">
    <source>
        <dbReference type="Proteomes" id="UP001652395"/>
    </source>
</evidence>
<evidence type="ECO:0000259" key="6">
    <source>
        <dbReference type="PROSITE" id="PS50045"/>
    </source>
</evidence>
<dbReference type="PROSITE" id="PS00676">
    <property type="entry name" value="SIGMA54_INTERACT_2"/>
    <property type="match status" value="1"/>
</dbReference>